<dbReference type="InterPro" id="IPR001609">
    <property type="entry name" value="Myosin_head_motor_dom-like"/>
</dbReference>
<dbReference type="GO" id="GO:0016459">
    <property type="term" value="C:myosin complex"/>
    <property type="evidence" value="ECO:0007669"/>
    <property type="project" value="UniProtKB-KW"/>
</dbReference>
<dbReference type="Proteomes" id="UP000887577">
    <property type="component" value="Unplaced"/>
</dbReference>
<evidence type="ECO:0000256" key="3">
    <source>
        <dbReference type="ARBA" id="ARBA00022741"/>
    </source>
</evidence>
<protein>
    <submittedName>
        <fullName evidence="10 11">Myosin motor domain-containing protein</fullName>
    </submittedName>
</protein>
<evidence type="ECO:0000256" key="4">
    <source>
        <dbReference type="ARBA" id="ARBA00022840"/>
    </source>
</evidence>
<name>A0A914Z329_9BILA</name>
<keyword evidence="2" id="KW-0963">Cytoplasm</keyword>
<dbReference type="Gene3D" id="1.20.120.720">
    <property type="entry name" value="Myosin VI head, motor domain, U50 subdomain"/>
    <property type="match status" value="1"/>
</dbReference>
<keyword evidence="6" id="KW-0505">Motor protein</keyword>
<comment type="subcellular location">
    <subcellularLocation>
        <location evidence="1">Cytoplasm</location>
    </subcellularLocation>
</comment>
<dbReference type="PROSITE" id="PS51456">
    <property type="entry name" value="MYOSIN_MOTOR"/>
    <property type="match status" value="1"/>
</dbReference>
<proteinExistence type="inferred from homology"/>
<evidence type="ECO:0000313" key="9">
    <source>
        <dbReference type="Proteomes" id="UP000887577"/>
    </source>
</evidence>
<dbReference type="GO" id="GO:0005884">
    <property type="term" value="C:actin filament"/>
    <property type="evidence" value="ECO:0007669"/>
    <property type="project" value="TreeGrafter"/>
</dbReference>
<reference evidence="10 11" key="1">
    <citation type="submission" date="2022-11" db="UniProtKB">
        <authorList>
            <consortium name="WormBaseParasite"/>
        </authorList>
    </citation>
    <scope>IDENTIFICATION</scope>
</reference>
<organism evidence="9 11">
    <name type="scientific">Panagrolaimus superbus</name>
    <dbReference type="NCBI Taxonomy" id="310955"/>
    <lineage>
        <taxon>Eukaryota</taxon>
        <taxon>Metazoa</taxon>
        <taxon>Ecdysozoa</taxon>
        <taxon>Nematoda</taxon>
        <taxon>Chromadorea</taxon>
        <taxon>Rhabditida</taxon>
        <taxon>Tylenchina</taxon>
        <taxon>Panagrolaimomorpha</taxon>
        <taxon>Panagrolaimoidea</taxon>
        <taxon>Panagrolaimidae</taxon>
        <taxon>Panagrolaimus</taxon>
    </lineage>
</organism>
<evidence type="ECO:0000313" key="10">
    <source>
        <dbReference type="WBParaSite" id="PSU_v2.g6458.t1"/>
    </source>
</evidence>
<evidence type="ECO:0000256" key="7">
    <source>
        <dbReference type="PROSITE-ProRule" id="PRU00782"/>
    </source>
</evidence>
<keyword evidence="7" id="KW-0009">Actin-binding</keyword>
<evidence type="ECO:0000259" key="8">
    <source>
        <dbReference type="PROSITE" id="PS51456"/>
    </source>
</evidence>
<dbReference type="SUPFAM" id="SSF52540">
    <property type="entry name" value="P-loop containing nucleoside triphosphate hydrolases"/>
    <property type="match status" value="1"/>
</dbReference>
<evidence type="ECO:0000256" key="5">
    <source>
        <dbReference type="ARBA" id="ARBA00023123"/>
    </source>
</evidence>
<keyword evidence="4" id="KW-0067">ATP-binding</keyword>
<keyword evidence="3" id="KW-0547">Nucleotide-binding</keyword>
<comment type="similarity">
    <text evidence="7">Belongs to the TRAFAC class myosin-kinesin ATPase superfamily. Myosin family.</text>
</comment>
<feature type="domain" description="Myosin motor" evidence="8">
    <location>
        <begin position="1"/>
        <end position="159"/>
    </location>
</feature>
<dbReference type="GO" id="GO:0000146">
    <property type="term" value="F:microfilament motor activity"/>
    <property type="evidence" value="ECO:0007669"/>
    <property type="project" value="InterPro"/>
</dbReference>
<dbReference type="Pfam" id="PF00063">
    <property type="entry name" value="Myosin_head"/>
    <property type="match status" value="1"/>
</dbReference>
<dbReference type="Gene3D" id="3.40.850.10">
    <property type="entry name" value="Kinesin motor domain"/>
    <property type="match status" value="1"/>
</dbReference>
<keyword evidence="5 7" id="KW-0518">Myosin</keyword>
<dbReference type="PANTHER" id="PTHR46184:SF5">
    <property type="entry name" value="UNCONVENTIONAL MYOSIN-IXA-LIKE"/>
    <property type="match status" value="1"/>
</dbReference>
<evidence type="ECO:0000256" key="1">
    <source>
        <dbReference type="ARBA" id="ARBA00004496"/>
    </source>
</evidence>
<dbReference type="WBParaSite" id="PSU_v2.g6459.t1">
    <property type="protein sequence ID" value="PSU_v2.g6459.t1"/>
    <property type="gene ID" value="PSU_v2.g6459"/>
</dbReference>
<dbReference type="GO" id="GO:0005524">
    <property type="term" value="F:ATP binding"/>
    <property type="evidence" value="ECO:0007669"/>
    <property type="project" value="UniProtKB-KW"/>
</dbReference>
<evidence type="ECO:0000313" key="11">
    <source>
        <dbReference type="WBParaSite" id="PSU_v2.g6459.t1"/>
    </source>
</evidence>
<evidence type="ECO:0000256" key="6">
    <source>
        <dbReference type="ARBA" id="ARBA00023175"/>
    </source>
</evidence>
<dbReference type="WBParaSite" id="PSU_v2.g6458.t1">
    <property type="protein sequence ID" value="PSU_v2.g6458.t1"/>
    <property type="gene ID" value="PSU_v2.g6458"/>
</dbReference>
<comment type="caution">
    <text evidence="7">Lacks conserved residue(s) required for the propagation of feature annotation.</text>
</comment>
<keyword evidence="9" id="KW-1185">Reference proteome</keyword>
<dbReference type="Gene3D" id="1.20.58.530">
    <property type="match status" value="1"/>
</dbReference>
<sequence>MISAVLLLGNIEFIKRPGYHSDENAYIGNEELIDVIAELLNIRAQQLHQALTMRRTVLRNDTVITRYNVSEAVFNKNAMAKCLYNALFHWIVLRMNQALIKRDTAIRKKGYYIGILDIFGFEDVGAEWNSFEQLCINYANEHLQAYFNQHIFQFEQVCI</sequence>
<dbReference type="PANTHER" id="PTHR46184">
    <property type="entry name" value="UNCONVENTIONAL MYOSIN-IXB-LIKE PROTEIN"/>
    <property type="match status" value="1"/>
</dbReference>
<dbReference type="GO" id="GO:0005737">
    <property type="term" value="C:cytoplasm"/>
    <property type="evidence" value="ECO:0007669"/>
    <property type="project" value="UniProtKB-SubCell"/>
</dbReference>
<accession>A0A914Z329</accession>
<dbReference type="GO" id="GO:0035556">
    <property type="term" value="P:intracellular signal transduction"/>
    <property type="evidence" value="ECO:0007669"/>
    <property type="project" value="InterPro"/>
</dbReference>
<dbReference type="InterPro" id="IPR046987">
    <property type="entry name" value="Myo9"/>
</dbReference>
<dbReference type="InterPro" id="IPR036961">
    <property type="entry name" value="Kinesin_motor_dom_sf"/>
</dbReference>
<dbReference type="GO" id="GO:0005096">
    <property type="term" value="F:GTPase activator activity"/>
    <property type="evidence" value="ECO:0007669"/>
    <property type="project" value="InterPro"/>
</dbReference>
<dbReference type="AlphaFoldDB" id="A0A914Z329"/>
<evidence type="ECO:0000256" key="2">
    <source>
        <dbReference type="ARBA" id="ARBA00022490"/>
    </source>
</evidence>
<dbReference type="InterPro" id="IPR027417">
    <property type="entry name" value="P-loop_NTPase"/>
</dbReference>
<dbReference type="GO" id="GO:0051015">
    <property type="term" value="F:actin filament binding"/>
    <property type="evidence" value="ECO:0007669"/>
    <property type="project" value="TreeGrafter"/>
</dbReference>